<dbReference type="InterPro" id="IPR018289">
    <property type="entry name" value="MULE_transposase_dom"/>
</dbReference>
<proteinExistence type="predicted"/>
<name>A0A8X7MKC6_9BASI</name>
<dbReference type="PANTHER" id="PTHR47718:SF3">
    <property type="entry name" value="PROTEIN FAR1-RELATED SEQUENCE 5-LIKE"/>
    <property type="match status" value="1"/>
</dbReference>
<evidence type="ECO:0000313" key="3">
    <source>
        <dbReference type="EMBL" id="KAE8239335.1"/>
    </source>
</evidence>
<evidence type="ECO:0000256" key="1">
    <source>
        <dbReference type="SAM" id="MobiDB-lite"/>
    </source>
</evidence>
<organism evidence="3 4">
    <name type="scientific">Tilletia controversa</name>
    <name type="common">dwarf bunt fungus</name>
    <dbReference type="NCBI Taxonomy" id="13291"/>
    <lineage>
        <taxon>Eukaryota</taxon>
        <taxon>Fungi</taxon>
        <taxon>Dikarya</taxon>
        <taxon>Basidiomycota</taxon>
        <taxon>Ustilaginomycotina</taxon>
        <taxon>Exobasidiomycetes</taxon>
        <taxon>Tilletiales</taxon>
        <taxon>Tilletiaceae</taxon>
        <taxon>Tilletia</taxon>
    </lineage>
</organism>
<keyword evidence="4" id="KW-1185">Reference proteome</keyword>
<feature type="region of interest" description="Disordered" evidence="1">
    <location>
        <begin position="51"/>
        <end position="71"/>
    </location>
</feature>
<dbReference type="Pfam" id="PF10551">
    <property type="entry name" value="MULE"/>
    <property type="match status" value="1"/>
</dbReference>
<gene>
    <name evidence="3" type="ORF">A4X06_0g8332</name>
</gene>
<evidence type="ECO:0000313" key="4">
    <source>
        <dbReference type="Proteomes" id="UP000077684"/>
    </source>
</evidence>
<dbReference type="AlphaFoldDB" id="A0A8X7MKC6"/>
<reference evidence="3" key="2">
    <citation type="journal article" date="2019" name="IMA Fungus">
        <title>Genome sequencing and comparison of five Tilletia species to identify candidate genes for the detection of regulated species infecting wheat.</title>
        <authorList>
            <person name="Nguyen H.D.T."/>
            <person name="Sultana T."/>
            <person name="Kesanakurti P."/>
            <person name="Hambleton S."/>
        </authorList>
    </citation>
    <scope>NUCLEOTIDE SEQUENCE</scope>
    <source>
        <strain evidence="3">DAOMC 236426</strain>
    </source>
</reference>
<dbReference type="EMBL" id="LWDE02001773">
    <property type="protein sequence ID" value="KAE8239335.1"/>
    <property type="molecule type" value="Genomic_DNA"/>
</dbReference>
<feature type="domain" description="MULE transposase" evidence="2">
    <location>
        <begin position="227"/>
        <end position="307"/>
    </location>
</feature>
<reference evidence="3" key="1">
    <citation type="submission" date="2016-04" db="EMBL/GenBank/DDBJ databases">
        <authorList>
            <person name="Nguyen H.D."/>
            <person name="Samba Siva P."/>
            <person name="Cullis J."/>
            <person name="Levesque C.A."/>
            <person name="Hambleton S."/>
        </authorList>
    </citation>
    <scope>NUCLEOTIDE SEQUENCE</scope>
    <source>
        <strain evidence="3">DAOMC 236426</strain>
    </source>
</reference>
<sequence length="308" mass="34949">MSLLPPEGKYNSEEAFVAAMRTFTARRGYALVIGSSYKFHDKRNVYYQCDRGGKHRDNHRVKPDDRVRNRSSRVSGCPFRLKLQEQDDGSFWLWHDINSAKHTHNHALSTVATVHPSLRKLNDADRIDIVRQTSVGITPKQILALQQPGPSNLRSLPRDIYNMSAKARREASHCSEPPETLLNFLRSEQYQVAVRSERLTTTTSRMTGILFSHPTAITLTNRFPLAITIDATYKTNRYGMPLVHIIGLTSTNATFCSAVALITREREEDYVWLLREYLAMMGGDLPVHVMITDRDAALGAAIKQIFPH</sequence>
<dbReference type="Proteomes" id="UP000077684">
    <property type="component" value="Unassembled WGS sequence"/>
</dbReference>
<dbReference type="PANTHER" id="PTHR47718">
    <property type="entry name" value="OS01G0519700 PROTEIN"/>
    <property type="match status" value="1"/>
</dbReference>
<protein>
    <recommendedName>
        <fullName evidence="2">MULE transposase domain-containing protein</fullName>
    </recommendedName>
</protein>
<evidence type="ECO:0000259" key="2">
    <source>
        <dbReference type="Pfam" id="PF10551"/>
    </source>
</evidence>
<comment type="caution">
    <text evidence="3">The sequence shown here is derived from an EMBL/GenBank/DDBJ whole genome shotgun (WGS) entry which is preliminary data.</text>
</comment>
<accession>A0A8X7MKC6</accession>